<keyword evidence="2" id="KW-1185">Reference proteome</keyword>
<evidence type="ECO:0000313" key="1">
    <source>
        <dbReference type="EMBL" id="OBY65775.1"/>
    </source>
</evidence>
<reference evidence="2" key="1">
    <citation type="submission" date="2016-02" db="EMBL/GenBank/DDBJ databases">
        <title>Paenibacillus sp. LPB0068, isolated from Crassostrea gigas.</title>
        <authorList>
            <person name="Shin S.-K."/>
            <person name="Yi H."/>
        </authorList>
    </citation>
    <scope>NUCLEOTIDE SEQUENCE [LARGE SCALE GENOMIC DNA]</scope>
    <source>
        <strain evidence="2">KCTC 23969</strain>
    </source>
</reference>
<name>A0A1B8U1P3_9FLAO</name>
<gene>
    <name evidence="1" type="ORF">LPB301_08135</name>
</gene>
<dbReference type="OrthoDB" id="3296006at2"/>
<dbReference type="InterPro" id="IPR029033">
    <property type="entry name" value="His_PPase_superfam"/>
</dbReference>
<dbReference type="Gene3D" id="3.40.50.1240">
    <property type="entry name" value="Phosphoglycerate mutase-like"/>
    <property type="match status" value="1"/>
</dbReference>
<organism evidence="1 2">
    <name type="scientific">Polaribacter reichenbachii</name>
    <dbReference type="NCBI Taxonomy" id="996801"/>
    <lineage>
        <taxon>Bacteria</taxon>
        <taxon>Pseudomonadati</taxon>
        <taxon>Bacteroidota</taxon>
        <taxon>Flavobacteriia</taxon>
        <taxon>Flavobacteriales</taxon>
        <taxon>Flavobacteriaceae</taxon>
    </lineage>
</organism>
<dbReference type="CDD" id="cd07067">
    <property type="entry name" value="HP_PGM_like"/>
    <property type="match status" value="1"/>
</dbReference>
<dbReference type="SUPFAM" id="SSF53254">
    <property type="entry name" value="Phosphoglycerate mutase-like"/>
    <property type="match status" value="1"/>
</dbReference>
<evidence type="ECO:0000313" key="2">
    <source>
        <dbReference type="Proteomes" id="UP000092612"/>
    </source>
</evidence>
<dbReference type="STRING" id="996801.BW723_13645"/>
<dbReference type="RefSeq" id="WP_068359998.1">
    <property type="nucleotide sequence ID" value="NZ_CP019337.1"/>
</dbReference>
<dbReference type="Proteomes" id="UP000092612">
    <property type="component" value="Unassembled WGS sequence"/>
</dbReference>
<dbReference type="EMBL" id="LSFL01000029">
    <property type="protein sequence ID" value="OBY65775.1"/>
    <property type="molecule type" value="Genomic_DNA"/>
</dbReference>
<dbReference type="Pfam" id="PF00300">
    <property type="entry name" value="His_Phos_1"/>
    <property type="match status" value="1"/>
</dbReference>
<dbReference type="InterPro" id="IPR013078">
    <property type="entry name" value="His_Pase_superF_clade-1"/>
</dbReference>
<sequence>MKNYILLFVFAFSFLSSCTSDKKTSYYLIRHSEKDRSNMMNANPHLNFEGEKRAQKWAAYFKDIKFDAVYSTKYFRTVETATPTAKTKGLEIKYYNPSKMFDSVFQAETLGKTVLVVGHSNTTPHLANKILGEEIYQDMDDNDNGSLFIVTVKGNEKESKIEKVENN</sequence>
<dbReference type="KEGG" id="prn:BW723_13645"/>
<proteinExistence type="predicted"/>
<dbReference type="PROSITE" id="PS51257">
    <property type="entry name" value="PROKAR_LIPOPROTEIN"/>
    <property type="match status" value="1"/>
</dbReference>
<accession>A0A1B8U1P3</accession>
<protein>
    <submittedName>
        <fullName evidence="1">Phosphoglycerate mutase</fullName>
    </submittedName>
</protein>
<comment type="caution">
    <text evidence="1">The sequence shown here is derived from an EMBL/GenBank/DDBJ whole genome shotgun (WGS) entry which is preliminary data.</text>
</comment>
<dbReference type="AlphaFoldDB" id="A0A1B8U1P3"/>